<sequence length="61" mass="7033">MSHHLCGKYDHLATLSRVVRKAKTQRVSSRDYEDANIGIRKLEHETLELGSEIVYTSEEKC</sequence>
<gene>
    <name evidence="1" type="ORF">GBAR_LOCUS23580</name>
</gene>
<proteinExistence type="predicted"/>
<accession>A0AA35X386</accession>
<comment type="caution">
    <text evidence="1">The sequence shown here is derived from an EMBL/GenBank/DDBJ whole genome shotgun (WGS) entry which is preliminary data.</text>
</comment>
<organism evidence="1 2">
    <name type="scientific">Geodia barretti</name>
    <name type="common">Barrett's horny sponge</name>
    <dbReference type="NCBI Taxonomy" id="519541"/>
    <lineage>
        <taxon>Eukaryota</taxon>
        <taxon>Metazoa</taxon>
        <taxon>Porifera</taxon>
        <taxon>Demospongiae</taxon>
        <taxon>Heteroscleromorpha</taxon>
        <taxon>Tetractinellida</taxon>
        <taxon>Astrophorina</taxon>
        <taxon>Geodiidae</taxon>
        <taxon>Geodia</taxon>
    </lineage>
</organism>
<dbReference type="AlphaFoldDB" id="A0AA35X386"/>
<dbReference type="Proteomes" id="UP001174909">
    <property type="component" value="Unassembled WGS sequence"/>
</dbReference>
<reference evidence="1" key="1">
    <citation type="submission" date="2023-03" db="EMBL/GenBank/DDBJ databases">
        <authorList>
            <person name="Steffen K."/>
            <person name="Cardenas P."/>
        </authorList>
    </citation>
    <scope>NUCLEOTIDE SEQUENCE</scope>
</reference>
<protein>
    <submittedName>
        <fullName evidence="1">Uncharacterized protein</fullName>
    </submittedName>
</protein>
<keyword evidence="2" id="KW-1185">Reference proteome</keyword>
<dbReference type="EMBL" id="CASHTH010003270">
    <property type="protein sequence ID" value="CAI8042489.1"/>
    <property type="molecule type" value="Genomic_DNA"/>
</dbReference>
<name>A0AA35X386_GEOBA</name>
<evidence type="ECO:0000313" key="1">
    <source>
        <dbReference type="EMBL" id="CAI8042489.1"/>
    </source>
</evidence>
<evidence type="ECO:0000313" key="2">
    <source>
        <dbReference type="Proteomes" id="UP001174909"/>
    </source>
</evidence>